<dbReference type="InterPro" id="IPR056450">
    <property type="entry name" value="UBA_RAD5A"/>
</dbReference>
<evidence type="ECO:0000313" key="17">
    <source>
        <dbReference type="Proteomes" id="UP000019116"/>
    </source>
</evidence>
<protein>
    <recommendedName>
        <fullName evidence="18">SWI/SNF-related matrix-associated actin-dependent regulator of chromatin subfamily A member 3-like 2</fullName>
    </recommendedName>
</protein>
<evidence type="ECO:0008006" key="18">
    <source>
        <dbReference type="Google" id="ProtNLM"/>
    </source>
</evidence>
<name>A0A3B6QDK4_WHEAT</name>
<dbReference type="InterPro" id="IPR050628">
    <property type="entry name" value="SNF2_RAD54_helicase_TF"/>
</dbReference>
<dbReference type="PANTHER" id="PTHR45626:SF45">
    <property type="entry name" value="DNA REPAIR PROTEIN RAD5A"/>
    <property type="match status" value="1"/>
</dbReference>
<evidence type="ECO:0000259" key="15">
    <source>
        <dbReference type="PROSITE" id="PS51194"/>
    </source>
</evidence>
<dbReference type="Gramene" id="TraesCS6D02G107900.1">
    <property type="protein sequence ID" value="TraesCS6D02G107900.1"/>
    <property type="gene ID" value="TraesCS6D02G107900"/>
</dbReference>
<gene>
    <name evidence="16" type="primary">LOC123143795</name>
</gene>
<dbReference type="InterPro" id="IPR014905">
    <property type="entry name" value="HIRAN"/>
</dbReference>
<evidence type="ECO:0000256" key="7">
    <source>
        <dbReference type="ARBA" id="ARBA00022806"/>
    </source>
</evidence>
<dbReference type="Gramene" id="TraesCAD_scaffold_060981_01G000100.1">
    <property type="protein sequence ID" value="TraesCAD_scaffold_060981_01G000100.1"/>
    <property type="gene ID" value="TraesCAD_scaffold_060981_01G000100"/>
</dbReference>
<dbReference type="GO" id="GO:0005634">
    <property type="term" value="C:nucleus"/>
    <property type="evidence" value="ECO:0000318"/>
    <property type="project" value="GO_Central"/>
</dbReference>
<dbReference type="Gramene" id="TraesMAC6D03G03676300.1">
    <property type="protein sequence ID" value="TraesMAC6D03G03676300.1"/>
    <property type="gene ID" value="TraesMAC6D03G03676300"/>
</dbReference>
<dbReference type="AlphaFoldDB" id="A0A3B6QDK4"/>
<evidence type="ECO:0000256" key="10">
    <source>
        <dbReference type="ARBA" id="ARBA00023242"/>
    </source>
</evidence>
<evidence type="ECO:0000256" key="9">
    <source>
        <dbReference type="ARBA" id="ARBA00022840"/>
    </source>
</evidence>
<dbReference type="RefSeq" id="XP_044418720.1">
    <property type="nucleotide sequence ID" value="XM_044562785.1"/>
</dbReference>
<feature type="domain" description="Helicase ATP-binding" evidence="14">
    <location>
        <begin position="405"/>
        <end position="621"/>
    </location>
</feature>
<keyword evidence="6" id="KW-0378">Hydrolase</keyword>
<evidence type="ECO:0000256" key="5">
    <source>
        <dbReference type="ARBA" id="ARBA00022771"/>
    </source>
</evidence>
<dbReference type="InterPro" id="IPR014001">
    <property type="entry name" value="Helicase_ATP-bd"/>
</dbReference>
<dbReference type="Gene3D" id="3.40.50.300">
    <property type="entry name" value="P-loop containing nucleotide triphosphate hydrolases"/>
    <property type="match status" value="1"/>
</dbReference>
<dbReference type="OMA" id="MYEWERI"/>
<dbReference type="InterPro" id="IPR001841">
    <property type="entry name" value="Znf_RING"/>
</dbReference>
<evidence type="ECO:0000256" key="3">
    <source>
        <dbReference type="ARBA" id="ARBA00022723"/>
    </source>
</evidence>
<dbReference type="Pfam" id="PF08797">
    <property type="entry name" value="HIRAN"/>
    <property type="match status" value="1"/>
</dbReference>
<dbReference type="Pfam" id="PF13920">
    <property type="entry name" value="zf-C3HC4_3"/>
    <property type="match status" value="1"/>
</dbReference>
<accession>A0A3B6QDK4</accession>
<dbReference type="PANTHER" id="PTHR45626">
    <property type="entry name" value="TRANSCRIPTION TERMINATION FACTOR 2-RELATED"/>
    <property type="match status" value="1"/>
</dbReference>
<keyword evidence="5 11" id="KW-0863">Zinc-finger</keyword>
<evidence type="ECO:0000256" key="6">
    <source>
        <dbReference type="ARBA" id="ARBA00022801"/>
    </source>
</evidence>
<dbReference type="Gramene" id="TraesLAC6D03G03628320.1">
    <property type="protein sequence ID" value="TraesLAC6D03G03628320.1"/>
    <property type="gene ID" value="TraesLAC6D03G03628320"/>
</dbReference>
<dbReference type="CDD" id="cd18793">
    <property type="entry name" value="SF2_C_SNF"/>
    <property type="match status" value="1"/>
</dbReference>
<comment type="similarity">
    <text evidence="2">Belongs to the SNF2/RAD54 helicase family. RAD16 subfamily.</text>
</comment>
<dbReference type="GeneID" id="123143795"/>
<dbReference type="PROSITE" id="PS50089">
    <property type="entry name" value="ZF_RING_2"/>
    <property type="match status" value="1"/>
</dbReference>
<dbReference type="InterPro" id="IPR013083">
    <property type="entry name" value="Znf_RING/FYVE/PHD"/>
</dbReference>
<dbReference type="Gramene" id="TraesLDM6D03G03681500.1">
    <property type="protein sequence ID" value="TraesLDM6D03G03681500.1"/>
    <property type="gene ID" value="TraesLDM6D03G03681500"/>
</dbReference>
<dbReference type="Gramene" id="TraesJUL6D03G03710670.1">
    <property type="protein sequence ID" value="TraesJUL6D03G03710670.1"/>
    <property type="gene ID" value="TraesJUL6D03G03710670"/>
</dbReference>
<dbReference type="PROSITE" id="PS51194">
    <property type="entry name" value="HELICASE_CTER"/>
    <property type="match status" value="1"/>
</dbReference>
<keyword evidence="3" id="KW-0479">Metal-binding</keyword>
<keyword evidence="17" id="KW-1185">Reference proteome</keyword>
<feature type="region of interest" description="Disordered" evidence="12">
    <location>
        <begin position="281"/>
        <end position="324"/>
    </location>
</feature>
<dbReference type="GO" id="GO:0005524">
    <property type="term" value="F:ATP binding"/>
    <property type="evidence" value="ECO:0007669"/>
    <property type="project" value="UniProtKB-KW"/>
</dbReference>
<dbReference type="Gramene" id="TraesSTA6D03G03671780.1">
    <property type="protein sequence ID" value="TraesSTA6D03G03671780.1"/>
    <property type="gene ID" value="TraesSTA6D03G03671780"/>
</dbReference>
<sequence length="1027" mass="113535">MAKKSERAEQVAAVRAVLGEETPEMDIIRALHMAGDDPTKTINILLDLHYNLPPPPSPSPSPPPQPPPVQPTKPPNKSIPPPKTPAQPKPAAAAAGKPRPKSNPAPGGGGEHWWLVGSAEMAGLSTCKGRRIAAGEPVTFSFPNSATAAASGKGRPGRFALASCTSEIMRFSTPTHGEVGRIPNEWARCLLPLLKEGKVKVEALCKSAPEVLSIMDTVLLSASIYINSSMFRDQKQSLPKATRAAMEDSTFHPLPALFKVIGITPFMKAAFTPEDLYSRKRPIERKSSNGEPVAKLTSEKLKLSSSGNEDDHAEGTVSDSDLDDIIGISDSSALEERDPPEALQCDLRPYQKQALHWMLQLEKGSCSQDAATTLHPCWEAYKLDDKREFVLYLNVFSGDATTEFPSTLQLSRGGILADAMGLGKTIMTISLLLSDSSKGRVTTQHSTQISGEASGLGETPIQSLDSVKNLASPFSFSKLRKLKAPLIGGGNLVICPMTLLSQWKAEIEAHTKPNSLNIYVHYGQSRPKEASFIGQNDIVLTTYGVVASEFSTESSTENGGLYSVHWFRIVLDEAHMIKSSKSLISQAAAALTADRRWCLTGTPIQNNLEDLYSLFRFLKVEPWRNWALWNKLVQKPFEEGDERGLKLVQTILKPVMLRRTKHSTDKEGRPILTLPPANIEVKYCDLSESEKDFYEALFRRSKVKFDQFVEQGKVLHNYASILELLLRLRQCCDHPFLVMSRGDTQEFADLNKLAKRFLHGGNSNVNGDSSSLPSKAYIEEVVQELQKGEGECPICLEAFEDAVLTPCAHRLCRECILSSWQSPSAGLCPVCRKSMTKQDLITAPTNSRFQVDVEKNWVESSKISFLLQELESLRSSGAKSIVFSQWTAFLDLLEIPLSRHGISFTRLDGTLNLQQRERVIREFSEDKRILVLLMSLKAGGVGINLTAASNAFVMDPWWNPAVEEQAVMRIHRIGQTKSVSIKRFIVKGTVEERMEAVQARKQRMISGALTDQEFRTARLEELKMLFS</sequence>
<dbReference type="InterPro" id="IPR000330">
    <property type="entry name" value="SNF2_N"/>
</dbReference>
<keyword evidence="8" id="KW-0862">Zinc</keyword>
<evidence type="ECO:0000256" key="1">
    <source>
        <dbReference type="ARBA" id="ARBA00004123"/>
    </source>
</evidence>
<dbReference type="SMART" id="SM00490">
    <property type="entry name" value="HELICc"/>
    <property type="match status" value="1"/>
</dbReference>
<dbReference type="SMART" id="SM00910">
    <property type="entry name" value="HIRAN"/>
    <property type="match status" value="1"/>
</dbReference>
<reference evidence="16" key="2">
    <citation type="submission" date="2018-10" db="UniProtKB">
        <authorList>
            <consortium name="EnsemblPlants"/>
        </authorList>
    </citation>
    <scope>IDENTIFICATION</scope>
</reference>
<evidence type="ECO:0000259" key="13">
    <source>
        <dbReference type="PROSITE" id="PS50089"/>
    </source>
</evidence>
<feature type="domain" description="RING-type" evidence="13">
    <location>
        <begin position="792"/>
        <end position="832"/>
    </location>
</feature>
<dbReference type="Gramene" id="TraesNOR6D03G03718190.1">
    <property type="protein sequence ID" value="TraesNOR6D03G03718190.1"/>
    <property type="gene ID" value="TraesNOR6D03G03718190"/>
</dbReference>
<dbReference type="InterPro" id="IPR017907">
    <property type="entry name" value="Znf_RING_CS"/>
</dbReference>
<keyword evidence="4" id="KW-0547">Nucleotide-binding</keyword>
<reference evidence="16" key="1">
    <citation type="submission" date="2018-08" db="EMBL/GenBank/DDBJ databases">
        <authorList>
            <person name="Rossello M."/>
        </authorList>
    </citation>
    <scope>NUCLEOTIDE SEQUENCE [LARGE SCALE GENOMIC DNA]</scope>
    <source>
        <strain evidence="16">cv. Chinese Spring</strain>
    </source>
</reference>
<dbReference type="PROSITE" id="PS00518">
    <property type="entry name" value="ZF_RING_1"/>
    <property type="match status" value="1"/>
</dbReference>
<keyword evidence="10" id="KW-0539">Nucleus</keyword>
<dbReference type="SUPFAM" id="SSF57850">
    <property type="entry name" value="RING/U-box"/>
    <property type="match status" value="1"/>
</dbReference>
<proteinExistence type="inferred from homology"/>
<dbReference type="CDD" id="cd18008">
    <property type="entry name" value="DEXDc_SHPRH-like"/>
    <property type="match status" value="1"/>
</dbReference>
<evidence type="ECO:0000256" key="2">
    <source>
        <dbReference type="ARBA" id="ARBA00008438"/>
    </source>
</evidence>
<dbReference type="Gramene" id="TraesWEE_scaffold_115785_01G000100.1">
    <property type="protein sequence ID" value="TraesWEE_scaffold_115785_01G000100.1"/>
    <property type="gene ID" value="TraesWEE_scaffold_115785_01G000100"/>
</dbReference>
<dbReference type="GO" id="GO:0008270">
    <property type="term" value="F:zinc ion binding"/>
    <property type="evidence" value="ECO:0007669"/>
    <property type="project" value="UniProtKB-KW"/>
</dbReference>
<dbReference type="SUPFAM" id="SSF52540">
    <property type="entry name" value="P-loop containing nucleoside triphosphate hydrolases"/>
    <property type="match status" value="2"/>
</dbReference>
<organism evidence="16">
    <name type="scientific">Triticum aestivum</name>
    <name type="common">Wheat</name>
    <dbReference type="NCBI Taxonomy" id="4565"/>
    <lineage>
        <taxon>Eukaryota</taxon>
        <taxon>Viridiplantae</taxon>
        <taxon>Streptophyta</taxon>
        <taxon>Embryophyta</taxon>
        <taxon>Tracheophyta</taxon>
        <taxon>Spermatophyta</taxon>
        <taxon>Magnoliopsida</taxon>
        <taxon>Liliopsida</taxon>
        <taxon>Poales</taxon>
        <taxon>Poaceae</taxon>
        <taxon>BOP clade</taxon>
        <taxon>Pooideae</taxon>
        <taxon>Triticodae</taxon>
        <taxon>Triticeae</taxon>
        <taxon>Triticinae</taxon>
        <taxon>Triticum</taxon>
    </lineage>
</organism>
<dbReference type="STRING" id="4565.A0A3B6QDK4"/>
<evidence type="ECO:0000256" key="12">
    <source>
        <dbReference type="SAM" id="MobiDB-lite"/>
    </source>
</evidence>
<dbReference type="GO" id="GO:0004386">
    <property type="term" value="F:helicase activity"/>
    <property type="evidence" value="ECO:0007669"/>
    <property type="project" value="UniProtKB-KW"/>
</dbReference>
<dbReference type="GO" id="GO:0016818">
    <property type="term" value="F:hydrolase activity, acting on acid anhydrides, in phosphorus-containing anhydrides"/>
    <property type="evidence" value="ECO:0007669"/>
    <property type="project" value="InterPro"/>
</dbReference>
<dbReference type="InterPro" id="IPR027417">
    <property type="entry name" value="P-loop_NTPase"/>
</dbReference>
<dbReference type="Gramene" id="TraesKAR6D01G0069020.1">
    <property type="protein sequence ID" value="cds.TraesKAR6D01G0069020.1"/>
    <property type="gene ID" value="TraesKAR6D01G0069020"/>
</dbReference>
<dbReference type="Gramene" id="TraesPARA_EIv1.0_2194950.1">
    <property type="protein sequence ID" value="TraesPARA_EIv1.0_2194950.1.CDS"/>
    <property type="gene ID" value="TraesPARA_EIv1.0_2194950"/>
</dbReference>
<comment type="subcellular location">
    <subcellularLocation>
        <location evidence="1">Nucleus</location>
    </subcellularLocation>
</comment>
<evidence type="ECO:0000256" key="11">
    <source>
        <dbReference type="PROSITE-ProRule" id="PRU00175"/>
    </source>
</evidence>
<dbReference type="GO" id="GO:0006281">
    <property type="term" value="P:DNA repair"/>
    <property type="evidence" value="ECO:0000318"/>
    <property type="project" value="GO_Central"/>
</dbReference>
<dbReference type="SMART" id="SM00487">
    <property type="entry name" value="DEXDc"/>
    <property type="match status" value="1"/>
</dbReference>
<dbReference type="Proteomes" id="UP000019116">
    <property type="component" value="Chromosome 6D"/>
</dbReference>
<evidence type="ECO:0000313" key="16">
    <source>
        <dbReference type="EnsemblPlants" id="TraesCS6D02G107900.1"/>
    </source>
</evidence>
<dbReference type="InterPro" id="IPR001650">
    <property type="entry name" value="Helicase_C-like"/>
</dbReference>
<dbReference type="Pfam" id="PF00176">
    <property type="entry name" value="SNF2-rel_dom"/>
    <property type="match status" value="1"/>
</dbReference>
<dbReference type="SMART" id="SM00184">
    <property type="entry name" value="RING"/>
    <property type="match status" value="1"/>
</dbReference>
<dbReference type="SMR" id="A0A3B6QDK4"/>
<dbReference type="GO" id="GO:0003676">
    <property type="term" value="F:nucleic acid binding"/>
    <property type="evidence" value="ECO:0007669"/>
    <property type="project" value="InterPro"/>
</dbReference>
<dbReference type="Gramene" id="TraesSYM6D03G03624770.1">
    <property type="protein sequence ID" value="TraesSYM6D03G03624770.1"/>
    <property type="gene ID" value="TraesSYM6D03G03624770"/>
</dbReference>
<dbReference type="Gramene" id="TraesROB_scaffold_040812_01G000100.1">
    <property type="protein sequence ID" value="TraesROB_scaffold_040812_01G000100.1"/>
    <property type="gene ID" value="TraesROB_scaffold_040812_01G000100"/>
</dbReference>
<dbReference type="Gramene" id="TraesCS6D03G0232500.1">
    <property type="protein sequence ID" value="TraesCS6D03G0232500.1.CDS"/>
    <property type="gene ID" value="TraesCS6D03G0232500"/>
</dbReference>
<dbReference type="KEGG" id="taes:123143795"/>
<evidence type="ECO:0000259" key="14">
    <source>
        <dbReference type="PROSITE" id="PS51192"/>
    </source>
</evidence>
<dbReference type="Pfam" id="PF24559">
    <property type="entry name" value="UBA_RAD5A"/>
    <property type="match status" value="1"/>
</dbReference>
<dbReference type="InterPro" id="IPR049730">
    <property type="entry name" value="SNF2/RAD54-like_C"/>
</dbReference>
<dbReference type="Gramene" id="TraesCLE_scaffold_065636_01G000100.1">
    <property type="protein sequence ID" value="TraesCLE_scaffold_065636_01G000100.1"/>
    <property type="gene ID" value="TraesCLE_scaffold_065636_01G000100"/>
</dbReference>
<evidence type="ECO:0000256" key="8">
    <source>
        <dbReference type="ARBA" id="ARBA00022833"/>
    </source>
</evidence>
<evidence type="ECO:0000256" key="4">
    <source>
        <dbReference type="ARBA" id="ARBA00022741"/>
    </source>
</evidence>
<dbReference type="Gramene" id="TraesJAG6D03G03661080.1">
    <property type="protein sequence ID" value="TraesJAG6D03G03661080.1"/>
    <property type="gene ID" value="TraesJAG6D03G03661080"/>
</dbReference>
<dbReference type="Gramene" id="TraesARI6D03G03641810.1">
    <property type="protein sequence ID" value="TraesARI6D03G03641810.1"/>
    <property type="gene ID" value="TraesARI6D03G03641810"/>
</dbReference>
<dbReference type="Gene3D" id="3.40.50.10810">
    <property type="entry name" value="Tandem AAA-ATPase domain"/>
    <property type="match status" value="1"/>
</dbReference>
<feature type="region of interest" description="Disordered" evidence="12">
    <location>
        <begin position="46"/>
        <end position="112"/>
    </location>
</feature>
<feature type="domain" description="Helicase C-terminal" evidence="15">
    <location>
        <begin position="865"/>
        <end position="1022"/>
    </location>
</feature>
<dbReference type="GO" id="GO:0008094">
    <property type="term" value="F:ATP-dependent activity, acting on DNA"/>
    <property type="evidence" value="ECO:0000318"/>
    <property type="project" value="GO_Central"/>
</dbReference>
<dbReference type="EnsemblPlants" id="TraesCS6D02G107900.1">
    <property type="protein sequence ID" value="TraesCS6D02G107900.1"/>
    <property type="gene ID" value="TraesCS6D02G107900"/>
</dbReference>
<keyword evidence="7" id="KW-0347">Helicase</keyword>
<dbReference type="Pfam" id="PF00271">
    <property type="entry name" value="Helicase_C"/>
    <property type="match status" value="1"/>
</dbReference>
<dbReference type="Gramene" id="TraesRN6D0100257600.1">
    <property type="protein sequence ID" value="TraesRN6D0100257600.1"/>
    <property type="gene ID" value="TraesRN6D0100257600"/>
</dbReference>
<dbReference type="OrthoDB" id="448448at2759"/>
<dbReference type="PROSITE" id="PS51192">
    <property type="entry name" value="HELICASE_ATP_BIND_1"/>
    <property type="match status" value="1"/>
</dbReference>
<keyword evidence="9" id="KW-0067">ATP-binding</keyword>
<dbReference type="Gene3D" id="3.30.40.10">
    <property type="entry name" value="Zinc/RING finger domain, C3HC4 (zinc finger)"/>
    <property type="match status" value="1"/>
</dbReference>
<dbReference type="InterPro" id="IPR038718">
    <property type="entry name" value="SNF2-like_sf"/>
</dbReference>
<feature type="compositionally biased region" description="Pro residues" evidence="12">
    <location>
        <begin position="52"/>
        <end position="88"/>
    </location>
</feature>